<dbReference type="EMBL" id="CP018906">
    <property type="protein sequence ID" value="AQW22132.1"/>
    <property type="molecule type" value="Genomic_DNA"/>
</dbReference>
<dbReference type="NCBIfam" id="TIGR01549">
    <property type="entry name" value="HAD-SF-IA-v1"/>
    <property type="match status" value="1"/>
</dbReference>
<dbReference type="Gene3D" id="3.40.50.1000">
    <property type="entry name" value="HAD superfamily/HAD-like"/>
    <property type="match status" value="1"/>
</dbReference>
<dbReference type="InterPro" id="IPR050155">
    <property type="entry name" value="HAD-like_hydrolase_sf"/>
</dbReference>
<organism evidence="1 2">
    <name type="scientific">Lentilactobacillus curieae</name>
    <dbReference type="NCBI Taxonomy" id="1138822"/>
    <lineage>
        <taxon>Bacteria</taxon>
        <taxon>Bacillati</taxon>
        <taxon>Bacillota</taxon>
        <taxon>Bacilli</taxon>
        <taxon>Lactobacillales</taxon>
        <taxon>Lactobacillaceae</taxon>
        <taxon>Lentilactobacillus</taxon>
    </lineage>
</organism>
<protein>
    <submittedName>
        <fullName evidence="1">Phosphatase</fullName>
    </submittedName>
</protein>
<dbReference type="PANTHER" id="PTHR43434:SF25">
    <property type="entry name" value="PHOSPHOGLYCOLATE PHOSPHATASE"/>
    <property type="match status" value="1"/>
</dbReference>
<dbReference type="PANTHER" id="PTHR43434">
    <property type="entry name" value="PHOSPHOGLYCOLATE PHOSPHATASE"/>
    <property type="match status" value="1"/>
</dbReference>
<dbReference type="InterPro" id="IPR023214">
    <property type="entry name" value="HAD_sf"/>
</dbReference>
<dbReference type="Proteomes" id="UP000030361">
    <property type="component" value="Chromosome"/>
</dbReference>
<dbReference type="SUPFAM" id="SSF56784">
    <property type="entry name" value="HAD-like"/>
    <property type="match status" value="1"/>
</dbReference>
<dbReference type="KEGG" id="lcu:PL11_009460"/>
<dbReference type="AlphaFoldDB" id="A0A1S6QKH9"/>
<dbReference type="GO" id="GO:0005829">
    <property type="term" value="C:cytosol"/>
    <property type="evidence" value="ECO:0007669"/>
    <property type="project" value="TreeGrafter"/>
</dbReference>
<dbReference type="Pfam" id="PF13419">
    <property type="entry name" value="HAD_2"/>
    <property type="match status" value="1"/>
</dbReference>
<reference evidence="1 2" key="1">
    <citation type="journal article" date="2015" name="Genome Announc.">
        <title>Genome Sequence of Lactobacillus curieae CCTCC M 2011381T, a Novel Producer of Gamma-aminobutyric Acid.</title>
        <authorList>
            <person name="Wang Y."/>
            <person name="Wang Y."/>
            <person name="Lang C."/>
            <person name="Wei D."/>
            <person name="Xu P."/>
            <person name="Xie J."/>
        </authorList>
    </citation>
    <scope>NUCLEOTIDE SEQUENCE [LARGE SCALE GENOMIC DNA]</scope>
    <source>
        <strain evidence="1 2">CCTCC M 2011381</strain>
    </source>
</reference>
<evidence type="ECO:0000313" key="1">
    <source>
        <dbReference type="EMBL" id="AQW22132.1"/>
    </source>
</evidence>
<dbReference type="SFLD" id="SFLDG01129">
    <property type="entry name" value="C1.5:_HAD__Beta-PGM__Phosphata"/>
    <property type="match status" value="1"/>
</dbReference>
<dbReference type="OrthoDB" id="9807630at2"/>
<evidence type="ECO:0000313" key="2">
    <source>
        <dbReference type="Proteomes" id="UP000030361"/>
    </source>
</evidence>
<gene>
    <name evidence="1" type="ORF">PL11_009460</name>
</gene>
<accession>A0A1S6QKH9</accession>
<proteinExistence type="predicted"/>
<dbReference type="GO" id="GO:0008967">
    <property type="term" value="F:phosphoglycolate phosphatase activity"/>
    <property type="evidence" value="ECO:0007669"/>
    <property type="project" value="TreeGrafter"/>
</dbReference>
<dbReference type="InterPro" id="IPR041492">
    <property type="entry name" value="HAD_2"/>
</dbReference>
<sequence length="212" mass="23731">MINNLIWDFDGTLFDTYPAMVNAFVNGLNDMGIDDVGIDEHDIYVIMRQQSVGAALKKFSAYYGIKESKLAQLNAKYQTEQVKDAKPFAGANELLDYAIENGGGNYLLTHRDEQAKTLLDNFGMLSKFTGFVTSADKFPRKPQPDSLNWLKQEYQLANESTVMIGDRQLDIEAGNRANVSTALFDPDRTIVKTGSPDVRVTELSELKDFLVK</sequence>
<dbReference type="GO" id="GO:0006281">
    <property type="term" value="P:DNA repair"/>
    <property type="evidence" value="ECO:0007669"/>
    <property type="project" value="TreeGrafter"/>
</dbReference>
<dbReference type="Gene3D" id="1.10.150.240">
    <property type="entry name" value="Putative phosphatase, domain 2"/>
    <property type="match status" value="1"/>
</dbReference>
<name>A0A1S6QKH9_9LACO</name>
<dbReference type="InterPro" id="IPR006439">
    <property type="entry name" value="HAD-SF_hydro_IA"/>
</dbReference>
<keyword evidence="2" id="KW-1185">Reference proteome</keyword>
<dbReference type="InterPro" id="IPR023198">
    <property type="entry name" value="PGP-like_dom2"/>
</dbReference>
<dbReference type="InterPro" id="IPR036412">
    <property type="entry name" value="HAD-like_sf"/>
</dbReference>
<dbReference type="eggNOG" id="COG0546">
    <property type="taxonomic scope" value="Bacteria"/>
</dbReference>
<dbReference type="SFLD" id="SFLDS00003">
    <property type="entry name" value="Haloacid_Dehalogenase"/>
    <property type="match status" value="1"/>
</dbReference>